<evidence type="ECO:0000259" key="1">
    <source>
        <dbReference type="Pfam" id="PF11443"/>
    </source>
</evidence>
<reference evidence="2" key="2">
    <citation type="submission" date="2020-08" db="EMBL/GenBank/DDBJ databases">
        <title>Plant Genome Project.</title>
        <authorList>
            <person name="Zhang R.-G."/>
        </authorList>
    </citation>
    <scope>NUCLEOTIDE SEQUENCE</scope>
    <source>
        <strain evidence="2">Huo1</strain>
        <tissue evidence="2">Leaf</tissue>
    </source>
</reference>
<dbReference type="InterPro" id="IPR058580">
    <property type="entry name" value="DUF2828"/>
</dbReference>
<keyword evidence="3" id="KW-1185">Reference proteome</keyword>
<sequence>MAAFHGRNNSTPGERRIERARRVAERFNYDSDFRFLHDRISDVFAKRLRSDMVMLKLGKLNGICPAGKWCPSLYSSFDRITLLCETIAKKVFPVAEFPEYEGVEEAYYAYQVRDRLRKEVLLPEVYIGANDWGFGRGEPPVGGGREGAALATSESRAPPKMLPPWRSDLDLKLRCLT</sequence>
<name>A0A8X8WDK6_SALSN</name>
<gene>
    <name evidence="2" type="ORF">SASPL_147222</name>
</gene>
<dbReference type="AlphaFoldDB" id="A0A8X8WDK6"/>
<reference evidence="2" key="1">
    <citation type="submission" date="2018-01" db="EMBL/GenBank/DDBJ databases">
        <authorList>
            <person name="Mao J.F."/>
        </authorList>
    </citation>
    <scope>NUCLEOTIDE SEQUENCE</scope>
    <source>
        <strain evidence="2">Huo1</strain>
        <tissue evidence="2">Leaf</tissue>
    </source>
</reference>
<organism evidence="2">
    <name type="scientific">Salvia splendens</name>
    <name type="common">Scarlet sage</name>
    <dbReference type="NCBI Taxonomy" id="180675"/>
    <lineage>
        <taxon>Eukaryota</taxon>
        <taxon>Viridiplantae</taxon>
        <taxon>Streptophyta</taxon>
        <taxon>Embryophyta</taxon>
        <taxon>Tracheophyta</taxon>
        <taxon>Spermatophyta</taxon>
        <taxon>Magnoliopsida</taxon>
        <taxon>eudicotyledons</taxon>
        <taxon>Gunneridae</taxon>
        <taxon>Pentapetalae</taxon>
        <taxon>asterids</taxon>
        <taxon>lamiids</taxon>
        <taxon>Lamiales</taxon>
        <taxon>Lamiaceae</taxon>
        <taxon>Nepetoideae</taxon>
        <taxon>Mentheae</taxon>
        <taxon>Salviinae</taxon>
        <taxon>Salvia</taxon>
        <taxon>Salvia subgen. Calosphace</taxon>
        <taxon>core Calosphace</taxon>
    </lineage>
</organism>
<dbReference type="Pfam" id="PF11443">
    <property type="entry name" value="DUF2828"/>
    <property type="match status" value="1"/>
</dbReference>
<feature type="domain" description="DUF2828" evidence="1">
    <location>
        <begin position="14"/>
        <end position="132"/>
    </location>
</feature>
<evidence type="ECO:0000313" key="2">
    <source>
        <dbReference type="EMBL" id="KAG6392992.1"/>
    </source>
</evidence>
<comment type="caution">
    <text evidence="2">The sequence shown here is derived from an EMBL/GenBank/DDBJ whole genome shotgun (WGS) entry which is preliminary data.</text>
</comment>
<proteinExistence type="predicted"/>
<dbReference type="PANTHER" id="PTHR31373">
    <property type="entry name" value="OS06G0652100 PROTEIN"/>
    <property type="match status" value="1"/>
</dbReference>
<protein>
    <recommendedName>
        <fullName evidence="1">DUF2828 domain-containing protein</fullName>
    </recommendedName>
</protein>
<accession>A0A8X8WDK6</accession>
<dbReference type="InterPro" id="IPR011205">
    <property type="entry name" value="UCP015417_vWA"/>
</dbReference>
<dbReference type="PANTHER" id="PTHR31373:SF17">
    <property type="entry name" value="OS06G0652100 PROTEIN"/>
    <property type="match status" value="1"/>
</dbReference>
<evidence type="ECO:0000313" key="3">
    <source>
        <dbReference type="Proteomes" id="UP000298416"/>
    </source>
</evidence>
<dbReference type="Proteomes" id="UP000298416">
    <property type="component" value="Unassembled WGS sequence"/>
</dbReference>
<dbReference type="EMBL" id="PNBA02000018">
    <property type="protein sequence ID" value="KAG6392992.1"/>
    <property type="molecule type" value="Genomic_DNA"/>
</dbReference>